<reference evidence="2" key="1">
    <citation type="journal article" date="2019" name="Int. J. Syst. Evol. Microbiol.">
        <title>The Global Catalogue of Microorganisms (GCM) 10K type strain sequencing project: providing services to taxonomists for standard genome sequencing and annotation.</title>
        <authorList>
            <consortium name="The Broad Institute Genomics Platform"/>
            <consortium name="The Broad Institute Genome Sequencing Center for Infectious Disease"/>
            <person name="Wu L."/>
            <person name="Ma J."/>
        </authorList>
    </citation>
    <scope>NUCLEOTIDE SEQUENCE [LARGE SCALE GENOMIC DNA]</scope>
    <source>
        <strain evidence="2">SYNS20</strain>
    </source>
</reference>
<evidence type="ECO:0000313" key="2">
    <source>
        <dbReference type="Proteomes" id="UP001596523"/>
    </source>
</evidence>
<name>A0ABW2JUD0_9ACTN</name>
<sequence length="158" mass="17747">MRIDDIEHRVDPHQQCAEIYGNITVTHGRDKVVFFDRDASHYQEVCESNASINEGAQAGHLVPDAGKSLTGTFSGNKAQDEPFVFTVELWDEDAGSDQRLMKRTVKVWPQRPGVMEQTVADRDGSDSLVSFRYSIDDVEGKLLREQLLESTLGTYVDL</sequence>
<dbReference type="Proteomes" id="UP001596523">
    <property type="component" value="Unassembled WGS sequence"/>
</dbReference>
<evidence type="ECO:0000313" key="1">
    <source>
        <dbReference type="EMBL" id="MFC7308950.1"/>
    </source>
</evidence>
<gene>
    <name evidence="1" type="ORF">ACFQVC_32675</name>
</gene>
<keyword evidence="2" id="KW-1185">Reference proteome</keyword>
<protein>
    <submittedName>
        <fullName evidence="1">Uncharacterized protein</fullName>
    </submittedName>
</protein>
<comment type="caution">
    <text evidence="1">The sequence shown here is derived from an EMBL/GenBank/DDBJ whole genome shotgun (WGS) entry which is preliminary data.</text>
</comment>
<proteinExistence type="predicted"/>
<accession>A0ABW2JUD0</accession>
<organism evidence="1 2">
    <name type="scientific">Streptomyces monticola</name>
    <dbReference type="NCBI Taxonomy" id="2666263"/>
    <lineage>
        <taxon>Bacteria</taxon>
        <taxon>Bacillati</taxon>
        <taxon>Actinomycetota</taxon>
        <taxon>Actinomycetes</taxon>
        <taxon>Kitasatosporales</taxon>
        <taxon>Streptomycetaceae</taxon>
        <taxon>Streptomyces</taxon>
    </lineage>
</organism>
<dbReference type="EMBL" id="JBHTCF010000018">
    <property type="protein sequence ID" value="MFC7308950.1"/>
    <property type="molecule type" value="Genomic_DNA"/>
</dbReference>
<dbReference type="RefSeq" id="WP_381837412.1">
    <property type="nucleotide sequence ID" value="NZ_JBHTCF010000018.1"/>
</dbReference>